<dbReference type="KEGG" id="nai:NECAME_19435"/>
<dbReference type="EMBL" id="KI668974">
    <property type="protein sequence ID" value="ETN70336.1"/>
    <property type="molecule type" value="Genomic_DNA"/>
</dbReference>
<dbReference type="Proteomes" id="UP000053676">
    <property type="component" value="Unassembled WGS sequence"/>
</dbReference>
<keyword evidence="2" id="KW-1185">Reference proteome</keyword>
<sequence length="52" mass="6105">DDVFWRLSDEAVPDRVDVGGNDEEEHQEQTDHHMDVAFVRLHCDGRWLNAEN</sequence>
<name>W2SNC5_NECAM</name>
<reference evidence="2" key="1">
    <citation type="journal article" date="2014" name="Nat. Genet.">
        <title>Genome of the human hookworm Necator americanus.</title>
        <authorList>
            <person name="Tang Y.T."/>
            <person name="Gao X."/>
            <person name="Rosa B.A."/>
            <person name="Abubucker S."/>
            <person name="Hallsworth-Pepin K."/>
            <person name="Martin J."/>
            <person name="Tyagi R."/>
            <person name="Heizer E."/>
            <person name="Zhang X."/>
            <person name="Bhonagiri-Palsikar V."/>
            <person name="Minx P."/>
            <person name="Warren W.C."/>
            <person name="Wang Q."/>
            <person name="Zhan B."/>
            <person name="Hotez P.J."/>
            <person name="Sternberg P.W."/>
            <person name="Dougall A."/>
            <person name="Gaze S.T."/>
            <person name="Mulvenna J."/>
            <person name="Sotillo J."/>
            <person name="Ranganathan S."/>
            <person name="Rabelo E.M."/>
            <person name="Wilson R.K."/>
            <person name="Felgner P.L."/>
            <person name="Bethony J."/>
            <person name="Hawdon J.M."/>
            <person name="Gasser R.B."/>
            <person name="Loukas A."/>
            <person name="Mitreva M."/>
        </authorList>
    </citation>
    <scope>NUCLEOTIDE SEQUENCE [LARGE SCALE GENOMIC DNA]</scope>
</reference>
<protein>
    <submittedName>
        <fullName evidence="1">Uncharacterized protein</fullName>
    </submittedName>
</protein>
<evidence type="ECO:0000313" key="1">
    <source>
        <dbReference type="EMBL" id="ETN70336.1"/>
    </source>
</evidence>
<proteinExistence type="predicted"/>
<dbReference type="AlphaFoldDB" id="W2SNC5"/>
<feature type="non-terminal residue" evidence="1">
    <location>
        <position position="1"/>
    </location>
</feature>
<organism evidence="1 2">
    <name type="scientific">Necator americanus</name>
    <name type="common">Human hookworm</name>
    <dbReference type="NCBI Taxonomy" id="51031"/>
    <lineage>
        <taxon>Eukaryota</taxon>
        <taxon>Metazoa</taxon>
        <taxon>Ecdysozoa</taxon>
        <taxon>Nematoda</taxon>
        <taxon>Chromadorea</taxon>
        <taxon>Rhabditida</taxon>
        <taxon>Rhabditina</taxon>
        <taxon>Rhabditomorpha</taxon>
        <taxon>Strongyloidea</taxon>
        <taxon>Ancylostomatidae</taxon>
        <taxon>Bunostominae</taxon>
        <taxon>Necator</taxon>
    </lineage>
</organism>
<gene>
    <name evidence="1" type="ORF">NECAME_19435</name>
</gene>
<accession>W2SNC5</accession>
<evidence type="ECO:0000313" key="2">
    <source>
        <dbReference type="Proteomes" id="UP000053676"/>
    </source>
</evidence>